<accession>Q1QKU7</accession>
<dbReference type="Proteomes" id="UP000001953">
    <property type="component" value="Chromosome"/>
</dbReference>
<organism evidence="1 2">
    <name type="scientific">Nitrobacter hamburgensis (strain DSM 10229 / NCIMB 13809 / X14)</name>
    <dbReference type="NCBI Taxonomy" id="323097"/>
    <lineage>
        <taxon>Bacteria</taxon>
        <taxon>Pseudomonadati</taxon>
        <taxon>Pseudomonadota</taxon>
        <taxon>Alphaproteobacteria</taxon>
        <taxon>Hyphomicrobiales</taxon>
        <taxon>Nitrobacteraceae</taxon>
        <taxon>Nitrobacter</taxon>
    </lineage>
</organism>
<evidence type="ECO:0000313" key="1">
    <source>
        <dbReference type="EMBL" id="ABE63150.1"/>
    </source>
</evidence>
<dbReference type="AlphaFoldDB" id="Q1QKU7"/>
<name>Q1QKU7_NITHX</name>
<dbReference type="KEGG" id="nha:Nham_2358"/>
<reference evidence="1 2" key="1">
    <citation type="submission" date="2006-03" db="EMBL/GenBank/DDBJ databases">
        <title>Complete sequence of chromosome of Nitrobacter hamburgensis X14.</title>
        <authorList>
            <consortium name="US DOE Joint Genome Institute"/>
            <person name="Copeland A."/>
            <person name="Lucas S."/>
            <person name="Lapidus A."/>
            <person name="Barry K."/>
            <person name="Detter J.C."/>
            <person name="Glavina del Rio T."/>
            <person name="Hammon N."/>
            <person name="Israni S."/>
            <person name="Dalin E."/>
            <person name="Tice H."/>
            <person name="Pitluck S."/>
            <person name="Chain P."/>
            <person name="Malfatti S."/>
            <person name="Shin M."/>
            <person name="Vergez L."/>
            <person name="Schmutz J."/>
            <person name="Larimer F."/>
            <person name="Land M."/>
            <person name="Hauser L."/>
            <person name="Kyrpides N."/>
            <person name="Ivanova N."/>
            <person name="Ward B."/>
            <person name="Arp D."/>
            <person name="Klotz M."/>
            <person name="Stein L."/>
            <person name="O'Mullan G."/>
            <person name="Starkenburg S."/>
            <person name="Sayavedra L."/>
            <person name="Poret-Peterson A.T."/>
            <person name="Gentry M.E."/>
            <person name="Bruce D."/>
            <person name="Richardson P."/>
        </authorList>
    </citation>
    <scope>NUCLEOTIDE SEQUENCE [LARGE SCALE GENOMIC DNA]</scope>
    <source>
        <strain evidence="2">DSM 10229 / NCIMB 13809 / X14</strain>
    </source>
</reference>
<evidence type="ECO:0000313" key="2">
    <source>
        <dbReference type="Proteomes" id="UP000001953"/>
    </source>
</evidence>
<sequence>MRIPMVKFVESRPFANPESAARKLAEIARELTCAQGWAYTGVTNTAFLRAGGNVAEYGAGIAHGIAYGLFAIDTSGTRITILETLVSCRIEIVEAR</sequence>
<dbReference type="HOGENOM" id="CLU_2448796_0_0_5"/>
<dbReference type="EMBL" id="CP000319">
    <property type="protein sequence ID" value="ABE63150.1"/>
    <property type="molecule type" value="Genomic_DNA"/>
</dbReference>
<gene>
    <name evidence="1" type="ordered locus">Nham_2358</name>
</gene>
<keyword evidence="2" id="KW-1185">Reference proteome</keyword>
<protein>
    <submittedName>
        <fullName evidence="1">Uncharacterized protein</fullName>
    </submittedName>
</protein>
<proteinExistence type="predicted"/>